<sequence length="85" mass="9736">MVQNCLSDVKTKKDRGPVMVDLKKLVSEKAIEAFSRGEIMSFNTKIDCVPNVDDLRNQILMKAHSSRYSIHLGATKIYCDLWEVY</sequence>
<reference evidence="1" key="1">
    <citation type="submission" date="2023-08" db="EMBL/GenBank/DDBJ databases">
        <title>A de novo genome assembly of Solanum verrucosum Schlechtendal, a Mexican diploid species geographically isolated from the other diploid A-genome species in potato relatives.</title>
        <authorList>
            <person name="Hosaka K."/>
        </authorList>
    </citation>
    <scope>NUCLEOTIDE SEQUENCE</scope>
    <source>
        <tissue evidence="1">Young leaves</tissue>
    </source>
</reference>
<name>A0AAF0UQP1_SOLVR</name>
<gene>
    <name evidence="1" type="ORF">MTR67_043108</name>
</gene>
<evidence type="ECO:0000313" key="2">
    <source>
        <dbReference type="Proteomes" id="UP001234989"/>
    </source>
</evidence>
<protein>
    <submittedName>
        <fullName evidence="1">Uncharacterized protein</fullName>
    </submittedName>
</protein>
<evidence type="ECO:0000313" key="1">
    <source>
        <dbReference type="EMBL" id="WMV49723.1"/>
    </source>
</evidence>
<keyword evidence="2" id="KW-1185">Reference proteome</keyword>
<dbReference type="AlphaFoldDB" id="A0AAF0UQP1"/>
<dbReference type="EMBL" id="CP133621">
    <property type="protein sequence ID" value="WMV49723.1"/>
    <property type="molecule type" value="Genomic_DNA"/>
</dbReference>
<accession>A0AAF0UQP1</accession>
<organism evidence="1 2">
    <name type="scientific">Solanum verrucosum</name>
    <dbReference type="NCBI Taxonomy" id="315347"/>
    <lineage>
        <taxon>Eukaryota</taxon>
        <taxon>Viridiplantae</taxon>
        <taxon>Streptophyta</taxon>
        <taxon>Embryophyta</taxon>
        <taxon>Tracheophyta</taxon>
        <taxon>Spermatophyta</taxon>
        <taxon>Magnoliopsida</taxon>
        <taxon>eudicotyledons</taxon>
        <taxon>Gunneridae</taxon>
        <taxon>Pentapetalae</taxon>
        <taxon>asterids</taxon>
        <taxon>lamiids</taxon>
        <taxon>Solanales</taxon>
        <taxon>Solanaceae</taxon>
        <taxon>Solanoideae</taxon>
        <taxon>Solaneae</taxon>
        <taxon>Solanum</taxon>
    </lineage>
</organism>
<proteinExistence type="predicted"/>
<dbReference type="Proteomes" id="UP001234989">
    <property type="component" value="Chromosome 10"/>
</dbReference>